<protein>
    <submittedName>
        <fullName evidence="1">Uncharacterized protein</fullName>
    </submittedName>
</protein>
<gene>
    <name evidence="1" type="ORF">LVIROSA_LOCUS10952</name>
</gene>
<evidence type="ECO:0000313" key="2">
    <source>
        <dbReference type="Proteomes" id="UP001157418"/>
    </source>
</evidence>
<keyword evidence="2" id="KW-1185">Reference proteome</keyword>
<name>A0AAU9M6P0_9ASTR</name>
<comment type="caution">
    <text evidence="1">The sequence shown here is derived from an EMBL/GenBank/DDBJ whole genome shotgun (WGS) entry which is preliminary data.</text>
</comment>
<organism evidence="1 2">
    <name type="scientific">Lactuca virosa</name>
    <dbReference type="NCBI Taxonomy" id="75947"/>
    <lineage>
        <taxon>Eukaryota</taxon>
        <taxon>Viridiplantae</taxon>
        <taxon>Streptophyta</taxon>
        <taxon>Embryophyta</taxon>
        <taxon>Tracheophyta</taxon>
        <taxon>Spermatophyta</taxon>
        <taxon>Magnoliopsida</taxon>
        <taxon>eudicotyledons</taxon>
        <taxon>Gunneridae</taxon>
        <taxon>Pentapetalae</taxon>
        <taxon>asterids</taxon>
        <taxon>campanulids</taxon>
        <taxon>Asterales</taxon>
        <taxon>Asteraceae</taxon>
        <taxon>Cichorioideae</taxon>
        <taxon>Cichorieae</taxon>
        <taxon>Lactucinae</taxon>
        <taxon>Lactuca</taxon>
    </lineage>
</organism>
<dbReference type="EMBL" id="CAKMRJ010001112">
    <property type="protein sequence ID" value="CAH1423683.1"/>
    <property type="molecule type" value="Genomic_DNA"/>
</dbReference>
<sequence>MLTLRSSRRNPIISLHCHFDLISSKFQTTFKSPGFFYLSVHLILWHLEPFAVHRKQSIELQLYGDE</sequence>
<dbReference type="AlphaFoldDB" id="A0AAU9M6P0"/>
<proteinExistence type="predicted"/>
<evidence type="ECO:0000313" key="1">
    <source>
        <dbReference type="EMBL" id="CAH1423683.1"/>
    </source>
</evidence>
<reference evidence="1 2" key="1">
    <citation type="submission" date="2022-01" db="EMBL/GenBank/DDBJ databases">
        <authorList>
            <person name="Xiong W."/>
            <person name="Schranz E."/>
        </authorList>
    </citation>
    <scope>NUCLEOTIDE SEQUENCE [LARGE SCALE GENOMIC DNA]</scope>
</reference>
<accession>A0AAU9M6P0</accession>
<dbReference type="Proteomes" id="UP001157418">
    <property type="component" value="Unassembled WGS sequence"/>
</dbReference>